<keyword evidence="7" id="KW-1185">Reference proteome</keyword>
<evidence type="ECO:0000256" key="4">
    <source>
        <dbReference type="ARBA" id="ARBA00023136"/>
    </source>
</evidence>
<evidence type="ECO:0000256" key="1">
    <source>
        <dbReference type="ARBA" id="ARBA00004141"/>
    </source>
</evidence>
<protein>
    <submittedName>
        <fullName evidence="6">Energy-coupling factor transporter transmembrane protein EcfT</fullName>
    </submittedName>
</protein>
<dbReference type="EMBL" id="VOHL01000002">
    <property type="protein sequence ID" value="TWS98162.1"/>
    <property type="molecule type" value="Genomic_DNA"/>
</dbReference>
<dbReference type="AlphaFoldDB" id="A0A5C5SD05"/>
<organism evidence="6 7">
    <name type="scientific">Streptococcus cuniculipharyngis</name>
    <dbReference type="NCBI Taxonomy" id="1562651"/>
    <lineage>
        <taxon>Bacteria</taxon>
        <taxon>Bacillati</taxon>
        <taxon>Bacillota</taxon>
        <taxon>Bacilli</taxon>
        <taxon>Lactobacillales</taxon>
        <taxon>Streptococcaceae</taxon>
        <taxon>Streptococcus</taxon>
    </lineage>
</organism>
<keyword evidence="3 5" id="KW-1133">Transmembrane helix</keyword>
<evidence type="ECO:0000313" key="7">
    <source>
        <dbReference type="Proteomes" id="UP000317430"/>
    </source>
</evidence>
<feature type="transmembrane region" description="Helical" evidence="5">
    <location>
        <begin position="25"/>
        <end position="55"/>
    </location>
</feature>
<keyword evidence="4 5" id="KW-0472">Membrane</keyword>
<evidence type="ECO:0000256" key="2">
    <source>
        <dbReference type="ARBA" id="ARBA00022692"/>
    </source>
</evidence>
<dbReference type="OrthoDB" id="8635523at2"/>
<dbReference type="PANTHER" id="PTHR33514:SF1">
    <property type="entry name" value="ABC TRANSPORTER PERMEASE"/>
    <property type="match status" value="1"/>
</dbReference>
<dbReference type="InterPro" id="IPR003339">
    <property type="entry name" value="ABC/ECF_trnsptr_transmembrane"/>
</dbReference>
<dbReference type="Pfam" id="PF02361">
    <property type="entry name" value="CbiQ"/>
    <property type="match status" value="1"/>
</dbReference>
<keyword evidence="2 5" id="KW-0812">Transmembrane</keyword>
<sequence length="277" mass="31245">MVGNKLLGYQAGNSFLHQLSGASKLIFFVLVSIAAMVSYDTRLIAVIALGSLVLFQLSGVKWREISLVLYLVLIFSALNLLMVYLFAPNYGGEIYGQSTFLWKGIGSYQLTWQELFYLFNLMLKYFCTVPLALIFLMTTQPSQFAASLNQIGLPYRIAYAVSLTMRYIPDLQEEFYMIKLSQNARGLDLSKKASLIQRIKGNLQILAPLIFSSLERIDTVATAMELRRFGKGTRRTWYRGQALAPLDFLVIGLAVLLLVISFGLIVLNQGRFYNPWA</sequence>
<dbReference type="RefSeq" id="WP_146567065.1">
    <property type="nucleotide sequence ID" value="NZ_VOHL01000002.1"/>
</dbReference>
<evidence type="ECO:0000313" key="6">
    <source>
        <dbReference type="EMBL" id="TWS98162.1"/>
    </source>
</evidence>
<gene>
    <name evidence="6" type="ORF">FRX57_04330</name>
</gene>
<dbReference type="Proteomes" id="UP000317430">
    <property type="component" value="Unassembled WGS sequence"/>
</dbReference>
<dbReference type="CDD" id="cd16914">
    <property type="entry name" value="EcfT"/>
    <property type="match status" value="1"/>
</dbReference>
<dbReference type="GO" id="GO:0005886">
    <property type="term" value="C:plasma membrane"/>
    <property type="evidence" value="ECO:0007669"/>
    <property type="project" value="UniProtKB-ARBA"/>
</dbReference>
<feature type="transmembrane region" description="Helical" evidence="5">
    <location>
        <begin position="115"/>
        <end position="136"/>
    </location>
</feature>
<dbReference type="PANTHER" id="PTHR33514">
    <property type="entry name" value="PROTEIN ABCI12, CHLOROPLASTIC"/>
    <property type="match status" value="1"/>
</dbReference>
<proteinExistence type="predicted"/>
<feature type="transmembrane region" description="Helical" evidence="5">
    <location>
        <begin position="67"/>
        <end position="87"/>
    </location>
</feature>
<evidence type="ECO:0000256" key="3">
    <source>
        <dbReference type="ARBA" id="ARBA00022989"/>
    </source>
</evidence>
<feature type="transmembrane region" description="Helical" evidence="5">
    <location>
        <begin position="243"/>
        <end position="267"/>
    </location>
</feature>
<evidence type="ECO:0000256" key="5">
    <source>
        <dbReference type="SAM" id="Phobius"/>
    </source>
</evidence>
<accession>A0A5C5SD05</accession>
<comment type="subcellular location">
    <subcellularLocation>
        <location evidence="1">Membrane</location>
        <topology evidence="1">Multi-pass membrane protein</topology>
    </subcellularLocation>
</comment>
<name>A0A5C5SD05_9STRE</name>
<reference evidence="6 7" key="1">
    <citation type="submission" date="2019-08" db="EMBL/GenBank/DDBJ databases">
        <authorList>
            <person name="Lei W."/>
        </authorList>
    </citation>
    <scope>NUCLEOTIDE SEQUENCE [LARGE SCALE GENOMIC DNA]</scope>
    <source>
        <strain evidence="6 7">CCUG 66496</strain>
    </source>
</reference>
<comment type="caution">
    <text evidence="6">The sequence shown here is derived from an EMBL/GenBank/DDBJ whole genome shotgun (WGS) entry which is preliminary data.</text>
</comment>